<dbReference type="EMBL" id="JANPWB010000005">
    <property type="protein sequence ID" value="KAJ1186331.1"/>
    <property type="molecule type" value="Genomic_DNA"/>
</dbReference>
<dbReference type="Proteomes" id="UP001066276">
    <property type="component" value="Chromosome 3_1"/>
</dbReference>
<accession>A0AAV7UCG5</accession>
<protein>
    <submittedName>
        <fullName evidence="1">Uncharacterized protein</fullName>
    </submittedName>
</protein>
<proteinExistence type="predicted"/>
<evidence type="ECO:0000313" key="2">
    <source>
        <dbReference type="Proteomes" id="UP001066276"/>
    </source>
</evidence>
<sequence>MLTRLALRDDPLGTPQMSFLFVEVYCLRRDCWSLVGVEVVVNGCNFVAEEFKEVVAEVLGGGDAVGGGCWCSEVFDDHEDLFAAVGAAFYTLD</sequence>
<evidence type="ECO:0000313" key="1">
    <source>
        <dbReference type="EMBL" id="KAJ1186331.1"/>
    </source>
</evidence>
<comment type="caution">
    <text evidence="1">The sequence shown here is derived from an EMBL/GenBank/DDBJ whole genome shotgun (WGS) entry which is preliminary data.</text>
</comment>
<organism evidence="1 2">
    <name type="scientific">Pleurodeles waltl</name>
    <name type="common">Iberian ribbed newt</name>
    <dbReference type="NCBI Taxonomy" id="8319"/>
    <lineage>
        <taxon>Eukaryota</taxon>
        <taxon>Metazoa</taxon>
        <taxon>Chordata</taxon>
        <taxon>Craniata</taxon>
        <taxon>Vertebrata</taxon>
        <taxon>Euteleostomi</taxon>
        <taxon>Amphibia</taxon>
        <taxon>Batrachia</taxon>
        <taxon>Caudata</taxon>
        <taxon>Salamandroidea</taxon>
        <taxon>Salamandridae</taxon>
        <taxon>Pleurodelinae</taxon>
        <taxon>Pleurodeles</taxon>
    </lineage>
</organism>
<name>A0AAV7UCG5_PLEWA</name>
<keyword evidence="2" id="KW-1185">Reference proteome</keyword>
<gene>
    <name evidence="1" type="ORF">NDU88_003113</name>
</gene>
<reference evidence="1" key="1">
    <citation type="journal article" date="2022" name="bioRxiv">
        <title>Sequencing and chromosome-scale assembly of the giantPleurodeles waltlgenome.</title>
        <authorList>
            <person name="Brown T."/>
            <person name="Elewa A."/>
            <person name="Iarovenko S."/>
            <person name="Subramanian E."/>
            <person name="Araus A.J."/>
            <person name="Petzold A."/>
            <person name="Susuki M."/>
            <person name="Suzuki K.-i.T."/>
            <person name="Hayashi T."/>
            <person name="Toyoda A."/>
            <person name="Oliveira C."/>
            <person name="Osipova E."/>
            <person name="Leigh N.D."/>
            <person name="Simon A."/>
            <person name="Yun M.H."/>
        </authorList>
    </citation>
    <scope>NUCLEOTIDE SEQUENCE</scope>
    <source>
        <strain evidence="1">20211129_DDA</strain>
        <tissue evidence="1">Liver</tissue>
    </source>
</reference>
<dbReference type="AlphaFoldDB" id="A0AAV7UCG5"/>